<protein>
    <submittedName>
        <fullName evidence="4">Cysteine hydrolase family protein</fullName>
    </submittedName>
</protein>
<evidence type="ECO:0000313" key="4">
    <source>
        <dbReference type="EMBL" id="GAA0459909.1"/>
    </source>
</evidence>
<dbReference type="SUPFAM" id="SSF52499">
    <property type="entry name" value="Isochorismatase-like hydrolases"/>
    <property type="match status" value="1"/>
</dbReference>
<sequence length="177" mass="20163">MKALLVIDAQNGIVNFKDFSEEVSLIKKVIQAFKAESLPVIFMKQVDDMEESPLYKGSSGSDLHDSLNDYADYVIEKQTPSSFYNTKLSEVLEKLNIDHLYVTGFNTEFCCMFTAISAFDRGYKVTFIEDATGTVNSEEEYEMPGLDIRDFVGTALHWTNVIEVLDYEEFEEEGTLR</sequence>
<evidence type="ECO:0000256" key="1">
    <source>
        <dbReference type="ARBA" id="ARBA00006336"/>
    </source>
</evidence>
<dbReference type="InterPro" id="IPR036380">
    <property type="entry name" value="Isochorismatase-like_sf"/>
</dbReference>
<dbReference type="RefSeq" id="WP_343782777.1">
    <property type="nucleotide sequence ID" value="NZ_BAAACZ010000010.1"/>
</dbReference>
<accession>A0ABN0ZV18</accession>
<evidence type="ECO:0000313" key="5">
    <source>
        <dbReference type="Proteomes" id="UP001500740"/>
    </source>
</evidence>
<dbReference type="PANTHER" id="PTHR43540">
    <property type="entry name" value="PEROXYUREIDOACRYLATE/UREIDOACRYLATE AMIDOHYDROLASE-RELATED"/>
    <property type="match status" value="1"/>
</dbReference>
<dbReference type="Proteomes" id="UP001500740">
    <property type="component" value="Unassembled WGS sequence"/>
</dbReference>
<dbReference type="Gene3D" id="3.40.50.850">
    <property type="entry name" value="Isochorismatase-like"/>
    <property type="match status" value="1"/>
</dbReference>
<dbReference type="InterPro" id="IPR050272">
    <property type="entry name" value="Isochorismatase-like_hydrls"/>
</dbReference>
<proteinExistence type="inferred from homology"/>
<organism evidence="4 5">
    <name type="scientific">Alkalibacillus silvisoli</name>
    <dbReference type="NCBI Taxonomy" id="392823"/>
    <lineage>
        <taxon>Bacteria</taxon>
        <taxon>Bacillati</taxon>
        <taxon>Bacillota</taxon>
        <taxon>Bacilli</taxon>
        <taxon>Bacillales</taxon>
        <taxon>Bacillaceae</taxon>
        <taxon>Alkalibacillus</taxon>
    </lineage>
</organism>
<dbReference type="PANTHER" id="PTHR43540:SF14">
    <property type="entry name" value="ISOCHORISMATASE"/>
    <property type="match status" value="1"/>
</dbReference>
<keyword evidence="2 4" id="KW-0378">Hydrolase</keyword>
<dbReference type="InterPro" id="IPR000868">
    <property type="entry name" value="Isochorismatase-like_dom"/>
</dbReference>
<reference evidence="4 5" key="1">
    <citation type="journal article" date="2019" name="Int. J. Syst. Evol. Microbiol.">
        <title>The Global Catalogue of Microorganisms (GCM) 10K type strain sequencing project: providing services to taxonomists for standard genome sequencing and annotation.</title>
        <authorList>
            <consortium name="The Broad Institute Genomics Platform"/>
            <consortium name="The Broad Institute Genome Sequencing Center for Infectious Disease"/>
            <person name="Wu L."/>
            <person name="Ma J."/>
        </authorList>
    </citation>
    <scope>NUCLEOTIDE SEQUENCE [LARGE SCALE GENOMIC DNA]</scope>
    <source>
        <strain evidence="4 5">JCM 14193</strain>
    </source>
</reference>
<gene>
    <name evidence="4" type="ORF">GCM10008935_14010</name>
</gene>
<evidence type="ECO:0000259" key="3">
    <source>
        <dbReference type="Pfam" id="PF00857"/>
    </source>
</evidence>
<comment type="caution">
    <text evidence="4">The sequence shown here is derived from an EMBL/GenBank/DDBJ whole genome shotgun (WGS) entry which is preliminary data.</text>
</comment>
<keyword evidence="5" id="KW-1185">Reference proteome</keyword>
<evidence type="ECO:0000256" key="2">
    <source>
        <dbReference type="ARBA" id="ARBA00022801"/>
    </source>
</evidence>
<feature type="domain" description="Isochorismatase-like" evidence="3">
    <location>
        <begin position="3"/>
        <end position="140"/>
    </location>
</feature>
<dbReference type="GO" id="GO:0016787">
    <property type="term" value="F:hydrolase activity"/>
    <property type="evidence" value="ECO:0007669"/>
    <property type="project" value="UniProtKB-KW"/>
</dbReference>
<dbReference type="EMBL" id="BAAACZ010000010">
    <property type="protein sequence ID" value="GAA0459909.1"/>
    <property type="molecule type" value="Genomic_DNA"/>
</dbReference>
<name>A0ABN0ZV18_9BACI</name>
<dbReference type="Pfam" id="PF00857">
    <property type="entry name" value="Isochorismatase"/>
    <property type="match status" value="1"/>
</dbReference>
<comment type="similarity">
    <text evidence="1">Belongs to the isochorismatase family.</text>
</comment>